<dbReference type="SUPFAM" id="SSF53254">
    <property type="entry name" value="Phosphoglycerate mutase-like"/>
    <property type="match status" value="1"/>
</dbReference>
<evidence type="ECO:0000256" key="3">
    <source>
        <dbReference type="SAM" id="SignalP"/>
    </source>
</evidence>
<dbReference type="InterPro" id="IPR000560">
    <property type="entry name" value="His_Pase_clade-2"/>
</dbReference>
<protein>
    <recommendedName>
        <fullName evidence="6">2,3-bisphosphoglycerate 3-phosphatase</fullName>
    </recommendedName>
</protein>
<dbReference type="InterPro" id="IPR016274">
    <property type="entry name" value="Histidine_acid_Pase_euk"/>
</dbReference>
<dbReference type="CDD" id="cd07061">
    <property type="entry name" value="HP_HAP_like"/>
    <property type="match status" value="1"/>
</dbReference>
<dbReference type="Proteomes" id="UP000823941">
    <property type="component" value="Chromosome 10"/>
</dbReference>
<gene>
    <name evidence="4" type="ORF">JYU34_007767</name>
</gene>
<keyword evidence="5" id="KW-1185">Reference proteome</keyword>
<name>A0ABQ7QR75_PLUXY</name>
<keyword evidence="3" id="KW-0732">Signal</keyword>
<dbReference type="Gene3D" id="3.40.50.1240">
    <property type="entry name" value="Phosphoglycerate mutase-like"/>
    <property type="match status" value="1"/>
</dbReference>
<dbReference type="EMBL" id="JAHIBW010000010">
    <property type="protein sequence ID" value="KAG7307553.1"/>
    <property type="molecule type" value="Genomic_DNA"/>
</dbReference>
<reference evidence="4 5" key="1">
    <citation type="submission" date="2021-06" db="EMBL/GenBank/DDBJ databases">
        <title>A haploid diamondback moth (Plutella xylostella L.) genome assembly resolves 31 chromosomes and identifies a diamide resistance mutation.</title>
        <authorList>
            <person name="Ward C.M."/>
            <person name="Perry K.D."/>
            <person name="Baker G."/>
            <person name="Powis K."/>
            <person name="Heckel D.G."/>
            <person name="Baxter S.W."/>
        </authorList>
    </citation>
    <scope>NUCLEOTIDE SEQUENCE [LARGE SCALE GENOMIC DNA]</scope>
    <source>
        <strain evidence="4 5">LV</strain>
        <tissue evidence="4">Single pupa</tissue>
    </source>
</reference>
<dbReference type="PANTHER" id="PTHR20963:SF51">
    <property type="entry name" value="MULTIPLE INOSITOL POLYPHOSPHATE PHOSPHATASE 1"/>
    <property type="match status" value="1"/>
</dbReference>
<proteinExistence type="predicted"/>
<evidence type="ECO:0000313" key="4">
    <source>
        <dbReference type="EMBL" id="KAG7307553.1"/>
    </source>
</evidence>
<evidence type="ECO:0008006" key="6">
    <source>
        <dbReference type="Google" id="ProtNLM"/>
    </source>
</evidence>
<evidence type="ECO:0000256" key="2">
    <source>
        <dbReference type="ARBA" id="ARBA00023180"/>
    </source>
</evidence>
<sequence length="435" mass="51090">MYWSILSISLLVLFCQTVTTRKTSDILNHLSTRTPYRFIYNRDDSKIKYPNCKAAKIWMVTRHGTRLPSPKDIRGSRTTLKDLRNDMVMRHRLGKGDLTEEQIQRFEDWSSDILPTDAKILTAEGKDEMMLLGERIRKRFPNIIKNKFDNKTFHFRYTATQRAEESAKSFAIGLFKENGAKEVKYAPIPKHDPVLRFYKYCDKWLKQVKNDTNTYKEIKSYITSEEMNTTLDSVSKRLGLDYVLSFDAVNLMYSICGFETSWHKNLISPWCFAFDRADIQKLEYYHDLKHYWVDGYGRELTYRQACLSIKTMFKIFSDTKSPNATFLFAHSGTLLKLLSHMQLYKPRDHLRGDRMDAGRPWRMSKIDSFGANLAFVLFRCKDGDKVLTLHQERPVQLPMCDSELCPLQTLLEHFHESIHHCDYNDLCSLHTKTEL</sequence>
<organism evidence="4 5">
    <name type="scientific">Plutella xylostella</name>
    <name type="common">Diamondback moth</name>
    <name type="synonym">Plutella maculipennis</name>
    <dbReference type="NCBI Taxonomy" id="51655"/>
    <lineage>
        <taxon>Eukaryota</taxon>
        <taxon>Metazoa</taxon>
        <taxon>Ecdysozoa</taxon>
        <taxon>Arthropoda</taxon>
        <taxon>Hexapoda</taxon>
        <taxon>Insecta</taxon>
        <taxon>Pterygota</taxon>
        <taxon>Neoptera</taxon>
        <taxon>Endopterygota</taxon>
        <taxon>Lepidoptera</taxon>
        <taxon>Glossata</taxon>
        <taxon>Ditrysia</taxon>
        <taxon>Yponomeutoidea</taxon>
        <taxon>Plutellidae</taxon>
        <taxon>Plutella</taxon>
    </lineage>
</organism>
<accession>A0ABQ7QR75</accession>
<dbReference type="PIRSF" id="PIRSF000894">
    <property type="entry name" value="Acid_phosphatase"/>
    <property type="match status" value="1"/>
</dbReference>
<feature type="chain" id="PRO_5046300216" description="2,3-bisphosphoglycerate 3-phosphatase" evidence="3">
    <location>
        <begin position="21"/>
        <end position="435"/>
    </location>
</feature>
<keyword evidence="1" id="KW-0378">Hydrolase</keyword>
<evidence type="ECO:0000256" key="1">
    <source>
        <dbReference type="ARBA" id="ARBA00022801"/>
    </source>
</evidence>
<keyword evidence="2" id="KW-0325">Glycoprotein</keyword>
<dbReference type="InterPro" id="IPR029033">
    <property type="entry name" value="His_PPase_superfam"/>
</dbReference>
<dbReference type="Pfam" id="PF00328">
    <property type="entry name" value="His_Phos_2"/>
    <property type="match status" value="1"/>
</dbReference>
<comment type="caution">
    <text evidence="4">The sequence shown here is derived from an EMBL/GenBank/DDBJ whole genome shotgun (WGS) entry which is preliminary data.</text>
</comment>
<dbReference type="PANTHER" id="PTHR20963">
    <property type="entry name" value="MULTIPLE INOSITOL POLYPHOSPHATE PHOSPHATASE-RELATED"/>
    <property type="match status" value="1"/>
</dbReference>
<feature type="signal peptide" evidence="3">
    <location>
        <begin position="1"/>
        <end position="20"/>
    </location>
</feature>
<evidence type="ECO:0000313" key="5">
    <source>
        <dbReference type="Proteomes" id="UP000823941"/>
    </source>
</evidence>